<accession>A0A326TV85</accession>
<name>A0A326TV85_THEHA</name>
<evidence type="ECO:0000313" key="2">
    <source>
        <dbReference type="Proteomes" id="UP000248806"/>
    </source>
</evidence>
<protein>
    <submittedName>
        <fullName evidence="1">Uncharacterized protein</fullName>
    </submittedName>
</protein>
<reference evidence="1 2" key="1">
    <citation type="submission" date="2018-06" db="EMBL/GenBank/DDBJ databases">
        <title>Genomic Encyclopedia of Archaeal and Bacterial Type Strains, Phase II (KMG-II): from individual species to whole genera.</title>
        <authorList>
            <person name="Goeker M."/>
        </authorList>
    </citation>
    <scope>NUCLEOTIDE SEQUENCE [LARGE SCALE GENOMIC DNA]</scope>
    <source>
        <strain evidence="1 2">ATCC BAA-1881</strain>
    </source>
</reference>
<sequence length="54" mass="6428">MIETPTQSNKYYRIGAVNYRTSETAVQFQQHKRRKEIAQLLEALLQRPPTVRHM</sequence>
<dbReference type="EMBL" id="QKUF01000041">
    <property type="protein sequence ID" value="PZW20715.1"/>
    <property type="molecule type" value="Genomic_DNA"/>
</dbReference>
<gene>
    <name evidence="1" type="ORF">EI42_05861</name>
</gene>
<dbReference type="RefSeq" id="WP_170142989.1">
    <property type="nucleotide sequence ID" value="NZ_BIFX01000001.1"/>
</dbReference>
<evidence type="ECO:0000313" key="1">
    <source>
        <dbReference type="EMBL" id="PZW20715.1"/>
    </source>
</evidence>
<dbReference type="AlphaFoldDB" id="A0A326TV85"/>
<comment type="caution">
    <text evidence="1">The sequence shown here is derived from an EMBL/GenBank/DDBJ whole genome shotgun (WGS) entry which is preliminary data.</text>
</comment>
<proteinExistence type="predicted"/>
<dbReference type="Proteomes" id="UP000248806">
    <property type="component" value="Unassembled WGS sequence"/>
</dbReference>
<organism evidence="1 2">
    <name type="scientific">Thermosporothrix hazakensis</name>
    <dbReference type="NCBI Taxonomy" id="644383"/>
    <lineage>
        <taxon>Bacteria</taxon>
        <taxon>Bacillati</taxon>
        <taxon>Chloroflexota</taxon>
        <taxon>Ktedonobacteria</taxon>
        <taxon>Ktedonobacterales</taxon>
        <taxon>Thermosporotrichaceae</taxon>
        <taxon>Thermosporothrix</taxon>
    </lineage>
</organism>
<keyword evidence="2" id="KW-1185">Reference proteome</keyword>